<proteinExistence type="predicted"/>
<evidence type="ECO:0000256" key="1">
    <source>
        <dbReference type="SAM" id="MobiDB-lite"/>
    </source>
</evidence>
<gene>
    <name evidence="3" type="ORF">SAMN05421637_1956</name>
</gene>
<dbReference type="AlphaFoldDB" id="A0A1H6ZH53"/>
<feature type="region of interest" description="Disordered" evidence="1">
    <location>
        <begin position="189"/>
        <end position="208"/>
    </location>
</feature>
<dbReference type="eggNOG" id="COG1670">
    <property type="taxonomic scope" value="Bacteria"/>
</dbReference>
<dbReference type="InterPro" id="IPR016181">
    <property type="entry name" value="Acyl_CoA_acyltransferase"/>
</dbReference>
<feature type="domain" description="N-acetyltransferase" evidence="2">
    <location>
        <begin position="14"/>
        <end position="181"/>
    </location>
</feature>
<organism evidence="3 4">
    <name type="scientific">Demequina mangrovi</name>
    <dbReference type="NCBI Taxonomy" id="1043493"/>
    <lineage>
        <taxon>Bacteria</taxon>
        <taxon>Bacillati</taxon>
        <taxon>Actinomycetota</taxon>
        <taxon>Actinomycetes</taxon>
        <taxon>Micrococcales</taxon>
        <taxon>Demequinaceae</taxon>
        <taxon>Demequina</taxon>
    </lineage>
</organism>
<dbReference type="SUPFAM" id="SSF55729">
    <property type="entry name" value="Acyl-CoA N-acyltransferases (Nat)"/>
    <property type="match status" value="1"/>
</dbReference>
<name>A0A1H6ZH53_9MICO</name>
<keyword evidence="3" id="KW-0808">Transferase</keyword>
<dbReference type="PANTHER" id="PTHR43441">
    <property type="entry name" value="RIBOSOMAL-PROTEIN-SERINE ACETYLTRANSFERASE"/>
    <property type="match status" value="1"/>
</dbReference>
<dbReference type="EMBL" id="FNZI01000004">
    <property type="protein sequence ID" value="SEJ48175.1"/>
    <property type="molecule type" value="Genomic_DNA"/>
</dbReference>
<dbReference type="Pfam" id="PF13302">
    <property type="entry name" value="Acetyltransf_3"/>
    <property type="match status" value="1"/>
</dbReference>
<dbReference type="GO" id="GO:0005737">
    <property type="term" value="C:cytoplasm"/>
    <property type="evidence" value="ECO:0007669"/>
    <property type="project" value="TreeGrafter"/>
</dbReference>
<sequence>MTWHVPARIETERLVLRRYEAADAEALAATVARNIDHLARYMEWIAFEPQSVEQRRAWIEDVNAQAEAGTEFVLGMFDHAGTLVGGTGFHVGTDPERLMIGYWIDAAHQGAGLVTEASAALARVALELAGAAIVDISHAASNARSAAVPARLGFTRRETCGEACFDGGTKEPGVTWWATREALASGPLASTPRPAAFDADGAERAWPA</sequence>
<dbReference type="GO" id="GO:0008999">
    <property type="term" value="F:protein-N-terminal-alanine acetyltransferase activity"/>
    <property type="evidence" value="ECO:0007669"/>
    <property type="project" value="TreeGrafter"/>
</dbReference>
<dbReference type="InterPro" id="IPR000182">
    <property type="entry name" value="GNAT_dom"/>
</dbReference>
<dbReference type="STRING" id="1043493.SAMN05421637_1956"/>
<keyword evidence="4" id="KW-1185">Reference proteome</keyword>
<protein>
    <submittedName>
        <fullName evidence="3">Protein N-acetyltransferase, RimJ/RimL family</fullName>
    </submittedName>
</protein>
<dbReference type="Proteomes" id="UP000183315">
    <property type="component" value="Unassembled WGS sequence"/>
</dbReference>
<reference evidence="4" key="1">
    <citation type="submission" date="2016-10" db="EMBL/GenBank/DDBJ databases">
        <authorList>
            <person name="Varghese N."/>
        </authorList>
    </citation>
    <scope>NUCLEOTIDE SEQUENCE [LARGE SCALE GENOMIC DNA]</scope>
    <source>
        <strain evidence="4">DSM 24868</strain>
    </source>
</reference>
<dbReference type="InterPro" id="IPR051908">
    <property type="entry name" value="Ribosomal_N-acetyltransferase"/>
</dbReference>
<dbReference type="PROSITE" id="PS51186">
    <property type="entry name" value="GNAT"/>
    <property type="match status" value="1"/>
</dbReference>
<dbReference type="GO" id="GO:1990189">
    <property type="term" value="F:protein N-terminal-serine acetyltransferase activity"/>
    <property type="evidence" value="ECO:0007669"/>
    <property type="project" value="TreeGrafter"/>
</dbReference>
<accession>A0A1H6ZH53</accession>
<evidence type="ECO:0000313" key="3">
    <source>
        <dbReference type="EMBL" id="SEJ48175.1"/>
    </source>
</evidence>
<evidence type="ECO:0000313" key="4">
    <source>
        <dbReference type="Proteomes" id="UP000183315"/>
    </source>
</evidence>
<evidence type="ECO:0000259" key="2">
    <source>
        <dbReference type="PROSITE" id="PS51186"/>
    </source>
</evidence>
<dbReference type="PANTHER" id="PTHR43441:SF2">
    <property type="entry name" value="FAMILY ACETYLTRANSFERASE, PUTATIVE (AFU_ORTHOLOGUE AFUA_7G00850)-RELATED"/>
    <property type="match status" value="1"/>
</dbReference>
<dbReference type="RefSeq" id="WP_052405738.1">
    <property type="nucleotide sequence ID" value="NZ_BBLU01000006.1"/>
</dbReference>
<dbReference type="Gene3D" id="3.40.630.30">
    <property type="match status" value="1"/>
</dbReference>